<feature type="region of interest" description="Disordered" evidence="1">
    <location>
        <begin position="210"/>
        <end position="231"/>
    </location>
</feature>
<organism evidence="3 4">
    <name type="scientific">Carya illinoinensis</name>
    <name type="common">Pecan</name>
    <dbReference type="NCBI Taxonomy" id="32201"/>
    <lineage>
        <taxon>Eukaryota</taxon>
        <taxon>Viridiplantae</taxon>
        <taxon>Streptophyta</taxon>
        <taxon>Embryophyta</taxon>
        <taxon>Tracheophyta</taxon>
        <taxon>Spermatophyta</taxon>
        <taxon>Magnoliopsida</taxon>
        <taxon>eudicotyledons</taxon>
        <taxon>Gunneridae</taxon>
        <taxon>Pentapetalae</taxon>
        <taxon>rosids</taxon>
        <taxon>fabids</taxon>
        <taxon>Fagales</taxon>
        <taxon>Juglandaceae</taxon>
        <taxon>Carya</taxon>
    </lineage>
</organism>
<protein>
    <submittedName>
        <fullName evidence="3">Uncharacterized protein</fullName>
    </submittedName>
</protein>
<dbReference type="PANTHER" id="PTHR31170">
    <property type="entry name" value="BNAC04G53230D PROTEIN"/>
    <property type="match status" value="1"/>
</dbReference>
<dbReference type="Proteomes" id="UP000811246">
    <property type="component" value="Chromosome 1"/>
</dbReference>
<dbReference type="AlphaFoldDB" id="A0A922G4U2"/>
<keyword evidence="2" id="KW-1133">Transmembrane helix</keyword>
<accession>A0A922G4U2</accession>
<proteinExistence type="predicted"/>
<evidence type="ECO:0000256" key="1">
    <source>
        <dbReference type="SAM" id="MobiDB-lite"/>
    </source>
</evidence>
<keyword evidence="2" id="KW-0812">Transmembrane</keyword>
<dbReference type="EMBL" id="CM031825">
    <property type="protein sequence ID" value="KAG6731336.1"/>
    <property type="molecule type" value="Genomic_DNA"/>
</dbReference>
<comment type="caution">
    <text evidence="3">The sequence shown here is derived from an EMBL/GenBank/DDBJ whole genome shotgun (WGS) entry which is preliminary data.</text>
</comment>
<evidence type="ECO:0000313" key="4">
    <source>
        <dbReference type="Proteomes" id="UP000811246"/>
    </source>
</evidence>
<gene>
    <name evidence="3" type="ORF">I3842_01G124900</name>
</gene>
<keyword evidence="2" id="KW-0472">Membrane</keyword>
<evidence type="ECO:0000256" key="2">
    <source>
        <dbReference type="SAM" id="Phobius"/>
    </source>
</evidence>
<reference evidence="3" key="1">
    <citation type="submission" date="2021-01" db="EMBL/GenBank/DDBJ databases">
        <authorList>
            <person name="Lovell J.T."/>
            <person name="Bentley N."/>
            <person name="Bhattarai G."/>
            <person name="Jenkins J.W."/>
            <person name="Sreedasyam A."/>
            <person name="Alarcon Y."/>
            <person name="Bock C."/>
            <person name="Boston L."/>
            <person name="Carlson J."/>
            <person name="Cervantes K."/>
            <person name="Clermont K."/>
            <person name="Krom N."/>
            <person name="Kubenka K."/>
            <person name="Mamidi S."/>
            <person name="Mattison C."/>
            <person name="Monteros M."/>
            <person name="Pisani C."/>
            <person name="Plott C."/>
            <person name="Rajasekar S."/>
            <person name="Rhein H.S."/>
            <person name="Rohla C."/>
            <person name="Song M."/>
            <person name="Hilaire R.S."/>
            <person name="Shu S."/>
            <person name="Wells L."/>
            <person name="Wang X."/>
            <person name="Webber J."/>
            <person name="Heerema R.J."/>
            <person name="Klein P."/>
            <person name="Conner P."/>
            <person name="Grauke L."/>
            <person name="Grimwood J."/>
            <person name="Schmutz J."/>
            <person name="Randall J.J."/>
        </authorList>
    </citation>
    <scope>NUCLEOTIDE SEQUENCE</scope>
    <source>
        <tissue evidence="3">Leaf</tissue>
    </source>
</reference>
<feature type="transmembrane region" description="Helical" evidence="2">
    <location>
        <begin position="446"/>
        <end position="470"/>
    </location>
</feature>
<sequence>MTSSDLSISIDGMLKGSTPSGPECCIFKLHPHLRDVNDKAYEPLLLAIGPYNHGKDGLKRMEEHKLQYLRQMTQRRKENSVDRYIKALRQLEGKARKCYAESISQTSDEFVKMMLLDGCFIIELFRKVKKLKEIRTQRDEHDPIFQLNWMRDGTLRDLLLFENQLPFFVLTKLFEMTGSGEGKSELFQLAFDFLSVPTLIQGTIKVPSNDSIDETTADPVPPKDATTSSREEMVDKYKMAVQRLHNGELKHLLDLIHTGISFSVFDMDKNHAIVRQEAGGKFKKLSETVKHLSGYFKNRKVSEKEEIEDWTLMHSAIELHEAGVKFHKAEEGNIFGIKFNNGKLEVPPLTIDDNTETHLRNLIAYEQYSQEKADSHYATDYIGIIKNLLGDDKVASTMVNKLGHNIYLPDRPPIYAKTTKDLKNHCSIRRNVWMAKLRHNYFNSPWTLLSFLAAVLLLSLTITQTTFSIIK</sequence>
<evidence type="ECO:0000313" key="3">
    <source>
        <dbReference type="EMBL" id="KAG6731336.1"/>
    </source>
</evidence>
<dbReference type="InterPro" id="IPR004158">
    <property type="entry name" value="DUF247_pln"/>
</dbReference>
<dbReference type="PANTHER" id="PTHR31170:SF17">
    <property type="match status" value="1"/>
</dbReference>
<name>A0A922G4U2_CARIL</name>
<dbReference type="Pfam" id="PF03140">
    <property type="entry name" value="DUF247"/>
    <property type="match status" value="1"/>
</dbReference>